<organism evidence="4 5">
    <name type="scientific">Pseudomonas fluorescens</name>
    <dbReference type="NCBI Taxonomy" id="294"/>
    <lineage>
        <taxon>Bacteria</taxon>
        <taxon>Pseudomonadati</taxon>
        <taxon>Pseudomonadota</taxon>
        <taxon>Gammaproteobacteria</taxon>
        <taxon>Pseudomonadales</taxon>
        <taxon>Pseudomonadaceae</taxon>
        <taxon>Pseudomonas</taxon>
    </lineage>
</organism>
<dbReference type="InterPro" id="IPR049730">
    <property type="entry name" value="SNF2/RAD54-like_C"/>
</dbReference>
<keyword evidence="2 4" id="KW-0547">Nucleotide-binding</keyword>
<dbReference type="Pfam" id="PF00176">
    <property type="entry name" value="SNF2-rel_dom"/>
    <property type="match status" value="1"/>
</dbReference>
<dbReference type="Proteomes" id="UP000278078">
    <property type="component" value="Chromosome"/>
</dbReference>
<protein>
    <submittedName>
        <fullName evidence="4">SNF2 family domain/helicase domain protein</fullName>
    </submittedName>
</protein>
<dbReference type="InterPro" id="IPR000330">
    <property type="entry name" value="SNF2_N"/>
</dbReference>
<dbReference type="InterPro" id="IPR027417">
    <property type="entry name" value="P-loop_NTPase"/>
</dbReference>
<dbReference type="InterPro" id="IPR038718">
    <property type="entry name" value="SNF2-like_sf"/>
</dbReference>
<proteinExistence type="predicted"/>
<sequence>MKRVSGGMPAVERSDFLRGITFGSRDVEVVLTSYQTLASSEEDFRVFLSRKDRRTMMVLDEAHYIKNVEGTWAAAALSLADHAAARVILTGTPAPNGYEDLYNLIKFIYPKKNIIGFPMPSLKAMSAGTMDRAIPELKSKIRPFYTRIKKADLGLPPAQDKIVIVEMESEQEEIYRKIERKIVPLLKIDREDSGSHVRVKARLMRLRQAAVNPELLLKPLEDERLLEVDTTEFSLDELKLAELIQGFDSSTSLARIKRCRELVERILTEQGKVLIWSYFLGNLEMLKDQLSDLAHFVEVLTGGTPVSSGDDDEYLIGTREEIIDRFHRESGRAILIANPQAVGESISLHKACRSAIYFDRDFNAGRYIQSKDRIHRYNPSGGEQVTYYHMIAPATVDESIDMRLTLKEQRLMDLVDTDDIPLFADPAADALDDITAIIESYEKRRAAVV</sequence>
<dbReference type="Gene3D" id="3.40.50.300">
    <property type="entry name" value="P-loop containing nucleotide triphosphate hydrolases"/>
    <property type="match status" value="1"/>
</dbReference>
<dbReference type="GO" id="GO:0004386">
    <property type="term" value="F:helicase activity"/>
    <property type="evidence" value="ECO:0007669"/>
    <property type="project" value="UniProtKB-KW"/>
</dbReference>
<dbReference type="PROSITE" id="PS51192">
    <property type="entry name" value="HELICASE_ATP_BIND_1"/>
    <property type="match status" value="1"/>
</dbReference>
<dbReference type="EMBL" id="LR134300">
    <property type="protein sequence ID" value="VEE50073.1"/>
    <property type="molecule type" value="Genomic_DNA"/>
</dbReference>
<evidence type="ECO:0000256" key="1">
    <source>
        <dbReference type="ARBA" id="ARBA00022801"/>
    </source>
</evidence>
<evidence type="ECO:0000313" key="4">
    <source>
        <dbReference type="EMBL" id="VEE50073.1"/>
    </source>
</evidence>
<reference evidence="4 5" key="1">
    <citation type="submission" date="2018-12" db="EMBL/GenBank/DDBJ databases">
        <authorList>
            <consortium name="Pathogen Informatics"/>
        </authorList>
    </citation>
    <scope>NUCLEOTIDE SEQUENCE [LARGE SCALE GENOMIC DNA]</scope>
    <source>
        <strain evidence="4 5">NCTC10783</strain>
    </source>
</reference>
<dbReference type="PANTHER" id="PTHR10799">
    <property type="entry name" value="SNF2/RAD54 HELICASE FAMILY"/>
    <property type="match status" value="1"/>
</dbReference>
<keyword evidence="1" id="KW-0378">Hydrolase</keyword>
<dbReference type="GO" id="GO:0016787">
    <property type="term" value="F:hydrolase activity"/>
    <property type="evidence" value="ECO:0007669"/>
    <property type="project" value="UniProtKB-KW"/>
</dbReference>
<keyword evidence="2 4" id="KW-0067">ATP-binding</keyword>
<accession>A0A3S4MW29</accession>
<gene>
    <name evidence="4" type="ORF">NCTC10783_06037</name>
</gene>
<evidence type="ECO:0000313" key="5">
    <source>
        <dbReference type="Proteomes" id="UP000278078"/>
    </source>
</evidence>
<evidence type="ECO:0000256" key="2">
    <source>
        <dbReference type="ARBA" id="ARBA00022806"/>
    </source>
</evidence>
<evidence type="ECO:0000259" key="3">
    <source>
        <dbReference type="PROSITE" id="PS51192"/>
    </source>
</evidence>
<keyword evidence="2 4" id="KW-0347">Helicase</keyword>
<dbReference type="SUPFAM" id="SSF52540">
    <property type="entry name" value="P-loop containing nucleoside triphosphate hydrolases"/>
    <property type="match status" value="2"/>
</dbReference>
<dbReference type="CDD" id="cd18793">
    <property type="entry name" value="SF2_C_SNF"/>
    <property type="match status" value="1"/>
</dbReference>
<dbReference type="InterPro" id="IPR014001">
    <property type="entry name" value="Helicase_ATP-bd"/>
</dbReference>
<dbReference type="AlphaFoldDB" id="A0A3S4MW29"/>
<dbReference type="Gene3D" id="3.40.50.10810">
    <property type="entry name" value="Tandem AAA-ATPase domain"/>
    <property type="match status" value="1"/>
</dbReference>
<feature type="domain" description="Helicase ATP-binding" evidence="3">
    <location>
        <begin position="1"/>
        <end position="111"/>
    </location>
</feature>
<name>A0A3S4MW29_PSEFL</name>
<dbReference type="GO" id="GO:0005524">
    <property type="term" value="F:ATP binding"/>
    <property type="evidence" value="ECO:0007669"/>
    <property type="project" value="InterPro"/>
</dbReference>